<dbReference type="InterPro" id="IPR006621">
    <property type="entry name" value="Nose-resist-to-fluoxetine_N"/>
</dbReference>
<feature type="transmembrane region" description="Helical" evidence="1">
    <location>
        <begin position="330"/>
        <end position="348"/>
    </location>
</feature>
<keyword evidence="5" id="KW-1185">Reference proteome</keyword>
<dbReference type="InterPro" id="IPR052728">
    <property type="entry name" value="O2_lipid_transport_reg"/>
</dbReference>
<dbReference type="OMA" id="TADREPY"/>
<evidence type="ECO:0000256" key="2">
    <source>
        <dbReference type="SAM" id="SignalP"/>
    </source>
</evidence>
<feature type="transmembrane region" description="Helical" evidence="1">
    <location>
        <begin position="393"/>
        <end position="413"/>
    </location>
</feature>
<reference evidence="4 5" key="1">
    <citation type="journal article" date="2008" name="Nature">
        <title>The genome of the model beetle and pest Tribolium castaneum.</title>
        <authorList>
            <consortium name="Tribolium Genome Sequencing Consortium"/>
            <person name="Richards S."/>
            <person name="Gibbs R.A."/>
            <person name="Weinstock G.M."/>
            <person name="Brown S.J."/>
            <person name="Denell R."/>
            <person name="Beeman R.W."/>
            <person name="Gibbs R."/>
            <person name="Beeman R.W."/>
            <person name="Brown S.J."/>
            <person name="Bucher G."/>
            <person name="Friedrich M."/>
            <person name="Grimmelikhuijzen C.J."/>
            <person name="Klingler M."/>
            <person name="Lorenzen M."/>
            <person name="Richards S."/>
            <person name="Roth S."/>
            <person name="Schroder R."/>
            <person name="Tautz D."/>
            <person name="Zdobnov E.M."/>
            <person name="Muzny D."/>
            <person name="Gibbs R.A."/>
            <person name="Weinstock G.M."/>
            <person name="Attaway T."/>
            <person name="Bell S."/>
            <person name="Buhay C.J."/>
            <person name="Chandrabose M.N."/>
            <person name="Chavez D."/>
            <person name="Clerk-Blankenburg K.P."/>
            <person name="Cree A."/>
            <person name="Dao M."/>
            <person name="Davis C."/>
            <person name="Chacko J."/>
            <person name="Dinh H."/>
            <person name="Dugan-Rocha S."/>
            <person name="Fowler G."/>
            <person name="Garner T.T."/>
            <person name="Garnes J."/>
            <person name="Gnirke A."/>
            <person name="Hawes A."/>
            <person name="Hernandez J."/>
            <person name="Hines S."/>
            <person name="Holder M."/>
            <person name="Hume J."/>
            <person name="Jhangiani S.N."/>
            <person name="Joshi V."/>
            <person name="Khan Z.M."/>
            <person name="Jackson L."/>
            <person name="Kovar C."/>
            <person name="Kowis A."/>
            <person name="Lee S."/>
            <person name="Lewis L.R."/>
            <person name="Margolis J."/>
            <person name="Morgan M."/>
            <person name="Nazareth L.V."/>
            <person name="Nguyen N."/>
            <person name="Okwuonu G."/>
            <person name="Parker D."/>
            <person name="Richards S."/>
            <person name="Ruiz S.J."/>
            <person name="Santibanez J."/>
            <person name="Savard J."/>
            <person name="Scherer S.E."/>
            <person name="Schneider B."/>
            <person name="Sodergren E."/>
            <person name="Tautz D."/>
            <person name="Vattahil S."/>
            <person name="Villasana D."/>
            <person name="White C.S."/>
            <person name="Wright R."/>
            <person name="Park Y."/>
            <person name="Beeman R.W."/>
            <person name="Lord J."/>
            <person name="Oppert B."/>
            <person name="Lorenzen M."/>
            <person name="Brown S."/>
            <person name="Wang L."/>
            <person name="Savard J."/>
            <person name="Tautz D."/>
            <person name="Richards S."/>
            <person name="Weinstock G."/>
            <person name="Gibbs R.A."/>
            <person name="Liu Y."/>
            <person name="Worley K."/>
            <person name="Weinstock G."/>
            <person name="Elsik C.G."/>
            <person name="Reese J.T."/>
            <person name="Elhaik E."/>
            <person name="Landan G."/>
            <person name="Graur D."/>
            <person name="Arensburger P."/>
            <person name="Atkinson P."/>
            <person name="Beeman R.W."/>
            <person name="Beidler J."/>
            <person name="Brown S.J."/>
            <person name="Demuth J.P."/>
            <person name="Drury D.W."/>
            <person name="Du Y.Z."/>
            <person name="Fujiwara H."/>
            <person name="Lorenzen M."/>
            <person name="Maselli V."/>
            <person name="Osanai M."/>
            <person name="Park Y."/>
            <person name="Robertson H.M."/>
            <person name="Tu Z."/>
            <person name="Wang J.J."/>
            <person name="Wang S."/>
            <person name="Richards S."/>
            <person name="Song H."/>
            <person name="Zhang L."/>
            <person name="Sodergren E."/>
            <person name="Werner D."/>
            <person name="Stanke M."/>
            <person name="Morgenstern B."/>
            <person name="Solovyev V."/>
            <person name="Kosarev P."/>
            <person name="Brown G."/>
            <person name="Chen H.C."/>
            <person name="Ermolaeva O."/>
            <person name="Hlavina W."/>
            <person name="Kapustin Y."/>
            <person name="Kiryutin B."/>
            <person name="Kitts P."/>
            <person name="Maglott D."/>
            <person name="Pruitt K."/>
            <person name="Sapojnikov V."/>
            <person name="Souvorov A."/>
            <person name="Mackey A.J."/>
            <person name="Waterhouse R.M."/>
            <person name="Wyder S."/>
            <person name="Zdobnov E.M."/>
            <person name="Zdobnov E.M."/>
            <person name="Wyder S."/>
            <person name="Kriventseva E.V."/>
            <person name="Kadowaki T."/>
            <person name="Bork P."/>
            <person name="Aranda M."/>
            <person name="Bao R."/>
            <person name="Beermann A."/>
            <person name="Berns N."/>
            <person name="Bolognesi R."/>
            <person name="Bonneton F."/>
            <person name="Bopp D."/>
            <person name="Brown S.J."/>
            <person name="Bucher G."/>
            <person name="Butts T."/>
            <person name="Chaumot A."/>
            <person name="Denell R.E."/>
            <person name="Ferrier D.E."/>
            <person name="Friedrich M."/>
            <person name="Gordon C.M."/>
            <person name="Jindra M."/>
            <person name="Klingler M."/>
            <person name="Lan Q."/>
            <person name="Lattorff H.M."/>
            <person name="Laudet V."/>
            <person name="von Levetsow C."/>
            <person name="Liu Z."/>
            <person name="Lutz R."/>
            <person name="Lynch J.A."/>
            <person name="da Fonseca R.N."/>
            <person name="Posnien N."/>
            <person name="Reuter R."/>
            <person name="Roth S."/>
            <person name="Savard J."/>
            <person name="Schinko J.B."/>
            <person name="Schmitt C."/>
            <person name="Schoppmeier M."/>
            <person name="Schroder R."/>
            <person name="Shippy T.D."/>
            <person name="Simonnet F."/>
            <person name="Marques-Souza H."/>
            <person name="Tautz D."/>
            <person name="Tomoyasu Y."/>
            <person name="Trauner J."/>
            <person name="Van der Zee M."/>
            <person name="Vervoort M."/>
            <person name="Wittkopp N."/>
            <person name="Wimmer E.A."/>
            <person name="Yang X."/>
            <person name="Jones A.K."/>
            <person name="Sattelle D.B."/>
            <person name="Ebert P.R."/>
            <person name="Nelson D."/>
            <person name="Scott J.G."/>
            <person name="Beeman R.W."/>
            <person name="Muthukrishnan S."/>
            <person name="Kramer K.J."/>
            <person name="Arakane Y."/>
            <person name="Beeman R.W."/>
            <person name="Zhu Q."/>
            <person name="Hogenkamp D."/>
            <person name="Dixit R."/>
            <person name="Oppert B."/>
            <person name="Jiang H."/>
            <person name="Zou Z."/>
            <person name="Marshall J."/>
            <person name="Elpidina E."/>
            <person name="Vinokurov K."/>
            <person name="Oppert C."/>
            <person name="Zou Z."/>
            <person name="Evans J."/>
            <person name="Lu Z."/>
            <person name="Zhao P."/>
            <person name="Sumathipala N."/>
            <person name="Altincicek B."/>
            <person name="Vilcinskas A."/>
            <person name="Williams M."/>
            <person name="Hultmark D."/>
            <person name="Hetru C."/>
            <person name="Jiang H."/>
            <person name="Grimmelikhuijzen C.J."/>
            <person name="Hauser F."/>
            <person name="Cazzamali G."/>
            <person name="Williamson M."/>
            <person name="Park Y."/>
            <person name="Li B."/>
            <person name="Tanaka Y."/>
            <person name="Predel R."/>
            <person name="Neupert S."/>
            <person name="Schachtner J."/>
            <person name="Verleyen P."/>
            <person name="Raible F."/>
            <person name="Bork P."/>
            <person name="Friedrich M."/>
            <person name="Walden K.K."/>
            <person name="Robertson H.M."/>
            <person name="Angeli S."/>
            <person name="Foret S."/>
            <person name="Bucher G."/>
            <person name="Schuetz S."/>
            <person name="Maleszka R."/>
            <person name="Wimmer E.A."/>
            <person name="Beeman R.W."/>
            <person name="Lorenzen M."/>
            <person name="Tomoyasu Y."/>
            <person name="Miller S.C."/>
            <person name="Grossmann D."/>
            <person name="Bucher G."/>
        </authorList>
    </citation>
    <scope>NUCLEOTIDE SEQUENCE [LARGE SCALE GENOMIC DNA]</scope>
    <source>
        <strain evidence="4 5">Georgia GA2</strain>
    </source>
</reference>
<feature type="transmembrane region" description="Helical" evidence="1">
    <location>
        <begin position="460"/>
        <end position="482"/>
    </location>
</feature>
<sequence>MFWKTKIGFCFLLLTPILCDSNFTNIYDEFFEVVVNRKELSARIKTELGDSNEAIAAYIKMLDAWSKFPSGIMEGNLMDLGSFDECYAIEYNNIYGKYCLGNLHFSFQMENFFKTFGISDAKPRPRILLHPQPRLMGLGDEYTGIHFAACVPSTLPASEIPGLFNYTEEFCYSKATEPELSAGAIVTITILAIFLCIVLVSTSYDVALNYFKKEPYHELLIAFSFLHNGRKLFRSSKNSEQLLCLNGIRALSMMWVILGHEYSNSFNAPISNFFDLKTWQDDPANMFIMGATVSVDTFFTAGGLVTVYTFLKSMDKGANFNVLLFYVHRYLRLTPAYFIMGLIHLFLLNHFGTGPLWKVVDISLVDTCETGWWSSLLYITNYVQKGTCLPQAWYLQVDMQLFVLSPLVLIPLFRWPKIGLGALGFLTIMGCVSPFVIGYVKHLGGGMINNDDTNEFMNYYYAATYARFGPYVIGMLAGYLLYKIKTNKIKVNLKMWQVITLWLVLLTGLVACVWAGFPLNASKDDRWGNSLFLAFNRPAWAVAVVGVVFLCVAGYGGPIDKFLSWSVFQFLTKVSYSMYLVHFAVITVRYALLRNNIKFSNLAMMHAFWGDFMFTLGLSMILCSTFESPIIILEKYLFHRGPKTKSVKQ</sequence>
<feature type="transmembrane region" description="Helical" evidence="1">
    <location>
        <begin position="570"/>
        <end position="592"/>
    </location>
</feature>
<name>A0A139WB26_TRICA</name>
<dbReference type="SMART" id="SM00703">
    <property type="entry name" value="NRF"/>
    <property type="match status" value="1"/>
</dbReference>
<feature type="transmembrane region" description="Helical" evidence="1">
    <location>
        <begin position="180"/>
        <end position="204"/>
    </location>
</feature>
<feature type="transmembrane region" description="Helical" evidence="1">
    <location>
        <begin position="537"/>
        <end position="558"/>
    </location>
</feature>
<accession>A0A139WB26</accession>
<dbReference type="OrthoDB" id="118951at2759"/>
<feature type="chain" id="PRO_5007299625" evidence="2">
    <location>
        <begin position="20"/>
        <end position="649"/>
    </location>
</feature>
<organism evidence="4 5">
    <name type="scientific">Tribolium castaneum</name>
    <name type="common">Red flour beetle</name>
    <dbReference type="NCBI Taxonomy" id="7070"/>
    <lineage>
        <taxon>Eukaryota</taxon>
        <taxon>Metazoa</taxon>
        <taxon>Ecdysozoa</taxon>
        <taxon>Arthropoda</taxon>
        <taxon>Hexapoda</taxon>
        <taxon>Insecta</taxon>
        <taxon>Pterygota</taxon>
        <taxon>Neoptera</taxon>
        <taxon>Endopterygota</taxon>
        <taxon>Coleoptera</taxon>
        <taxon>Polyphaga</taxon>
        <taxon>Cucujiformia</taxon>
        <taxon>Tenebrionidae</taxon>
        <taxon>Tenebrionidae incertae sedis</taxon>
        <taxon>Tribolium</taxon>
    </lineage>
</organism>
<feature type="transmembrane region" description="Helical" evidence="1">
    <location>
        <begin position="494"/>
        <end position="517"/>
    </location>
</feature>
<dbReference type="Pfam" id="PF20146">
    <property type="entry name" value="NRF"/>
    <property type="match status" value="1"/>
</dbReference>
<dbReference type="AlphaFoldDB" id="A0A139WB26"/>
<keyword evidence="1" id="KW-0472">Membrane</keyword>
<keyword evidence="1" id="KW-0812">Transmembrane</keyword>
<keyword evidence="1" id="KW-1133">Transmembrane helix</keyword>
<dbReference type="GO" id="GO:0016747">
    <property type="term" value="F:acyltransferase activity, transferring groups other than amino-acyl groups"/>
    <property type="evidence" value="ECO:0007669"/>
    <property type="project" value="InterPro"/>
</dbReference>
<evidence type="ECO:0000313" key="5">
    <source>
        <dbReference type="Proteomes" id="UP000007266"/>
    </source>
</evidence>
<feature type="transmembrane region" description="Helical" evidence="1">
    <location>
        <begin position="420"/>
        <end position="440"/>
    </location>
</feature>
<dbReference type="EMBL" id="KQ971375">
    <property type="protein sequence ID" value="KYB25125.1"/>
    <property type="molecule type" value="Genomic_DNA"/>
</dbReference>
<protein>
    <submittedName>
        <fullName evidence="4">Nose resistant to fluoxetine protein 6-like Protein</fullName>
    </submittedName>
</protein>
<dbReference type="Pfam" id="PF01757">
    <property type="entry name" value="Acyl_transf_3"/>
    <property type="match status" value="1"/>
</dbReference>
<evidence type="ECO:0000259" key="3">
    <source>
        <dbReference type="SMART" id="SM00703"/>
    </source>
</evidence>
<reference evidence="4 5" key="2">
    <citation type="journal article" date="2010" name="Nucleic Acids Res.">
        <title>BeetleBase in 2010: revisions to provide comprehensive genomic information for Tribolium castaneum.</title>
        <authorList>
            <person name="Kim H.S."/>
            <person name="Murphy T."/>
            <person name="Xia J."/>
            <person name="Caragea D."/>
            <person name="Park Y."/>
            <person name="Beeman R.W."/>
            <person name="Lorenzen M.D."/>
            <person name="Butcher S."/>
            <person name="Manak J.R."/>
            <person name="Brown S.J."/>
        </authorList>
    </citation>
    <scope>GENOME REANNOTATION</scope>
    <source>
        <strain evidence="4 5">Georgia GA2</strain>
    </source>
</reference>
<evidence type="ECO:0000313" key="4">
    <source>
        <dbReference type="EMBL" id="KYB25125.1"/>
    </source>
</evidence>
<dbReference type="STRING" id="7070.A0A139WB26"/>
<feature type="signal peptide" evidence="2">
    <location>
        <begin position="1"/>
        <end position="19"/>
    </location>
</feature>
<evidence type="ECO:0000256" key="1">
    <source>
        <dbReference type="SAM" id="Phobius"/>
    </source>
</evidence>
<dbReference type="InParanoid" id="A0A139WB26"/>
<feature type="transmembrane region" description="Helical" evidence="1">
    <location>
        <begin position="286"/>
        <end position="310"/>
    </location>
</feature>
<dbReference type="KEGG" id="tca:100141690"/>
<dbReference type="PANTHER" id="PTHR11161:SF0">
    <property type="entry name" value="O-ACYLTRANSFERASE LIKE PROTEIN"/>
    <property type="match status" value="1"/>
</dbReference>
<feature type="domain" description="Nose resistant-to-fluoxetine protein N-terminal" evidence="3">
    <location>
        <begin position="41"/>
        <end position="179"/>
    </location>
</feature>
<dbReference type="InterPro" id="IPR002656">
    <property type="entry name" value="Acyl_transf_3_dom"/>
</dbReference>
<dbReference type="PANTHER" id="PTHR11161">
    <property type="entry name" value="O-ACYLTRANSFERASE"/>
    <property type="match status" value="1"/>
</dbReference>
<dbReference type="Proteomes" id="UP000007266">
    <property type="component" value="Linkage group 10"/>
</dbReference>
<gene>
    <name evidence="4" type="primary">AUGUSTUS-3.0.2_31341</name>
    <name evidence="4" type="ORF">TcasGA2_TC031341</name>
</gene>
<proteinExistence type="predicted"/>
<feature type="transmembrane region" description="Helical" evidence="1">
    <location>
        <begin position="612"/>
        <end position="633"/>
    </location>
</feature>
<keyword evidence="2" id="KW-0732">Signal</keyword>